<proteinExistence type="predicted"/>
<dbReference type="Proteomes" id="UP000248703">
    <property type="component" value="Unassembled WGS sequence"/>
</dbReference>
<dbReference type="OrthoDB" id="1144359at2"/>
<accession>A0A327RJ90</accession>
<gene>
    <name evidence="1" type="ORF">LY08_01073</name>
</gene>
<evidence type="ECO:0000313" key="2">
    <source>
        <dbReference type="Proteomes" id="UP000248703"/>
    </source>
</evidence>
<sequence length="121" mass="13998">MYTKTELSFCTLLAKDHILIAEINEGVNLDKKLSDEIIYFSSVAFNNKPFVYITNRINSYSVDPTIYKDVSKIDLLKGFAVVSKTLSARNAEIERLFLKKPFEIFRELNKAELWAKSILER</sequence>
<organism evidence="1 2">
    <name type="scientific">Olleya aquimaris</name>
    <dbReference type="NCBI Taxonomy" id="639310"/>
    <lineage>
        <taxon>Bacteria</taxon>
        <taxon>Pseudomonadati</taxon>
        <taxon>Bacteroidota</taxon>
        <taxon>Flavobacteriia</taxon>
        <taxon>Flavobacteriales</taxon>
        <taxon>Flavobacteriaceae</taxon>
    </lineage>
</organism>
<dbReference type="EMBL" id="QLLO01000003">
    <property type="protein sequence ID" value="RAJ16215.1"/>
    <property type="molecule type" value="Genomic_DNA"/>
</dbReference>
<evidence type="ECO:0008006" key="3">
    <source>
        <dbReference type="Google" id="ProtNLM"/>
    </source>
</evidence>
<reference evidence="1 2" key="1">
    <citation type="submission" date="2018-06" db="EMBL/GenBank/DDBJ databases">
        <title>Genomic Encyclopedia of Archaeal and Bacterial Type Strains, Phase II (KMG-II): from individual species to whole genera.</title>
        <authorList>
            <person name="Goeker M."/>
        </authorList>
    </citation>
    <scope>NUCLEOTIDE SEQUENCE [LARGE SCALE GENOMIC DNA]</scope>
    <source>
        <strain evidence="1 2">DSM 24464</strain>
    </source>
</reference>
<name>A0A327RJ90_9FLAO</name>
<keyword evidence="2" id="KW-1185">Reference proteome</keyword>
<dbReference type="RefSeq" id="WP_111659413.1">
    <property type="nucleotide sequence ID" value="NZ_QLLO01000003.1"/>
</dbReference>
<dbReference type="AlphaFoldDB" id="A0A327RJ90"/>
<comment type="caution">
    <text evidence="1">The sequence shown here is derived from an EMBL/GenBank/DDBJ whole genome shotgun (WGS) entry which is preliminary data.</text>
</comment>
<evidence type="ECO:0000313" key="1">
    <source>
        <dbReference type="EMBL" id="RAJ16215.1"/>
    </source>
</evidence>
<protein>
    <recommendedName>
        <fullName evidence="3">STAS/SEC14 domain-containing protein</fullName>
    </recommendedName>
</protein>